<protein>
    <submittedName>
        <fullName evidence="1">Centromere-binding protein</fullName>
    </submittedName>
</protein>
<dbReference type="EMBL" id="BK015424">
    <property type="protein sequence ID" value="DAE06020.1"/>
    <property type="molecule type" value="Genomic_DNA"/>
</dbReference>
<evidence type="ECO:0000313" key="1">
    <source>
        <dbReference type="EMBL" id="DAE06020.1"/>
    </source>
</evidence>
<proteinExistence type="predicted"/>
<organism evidence="1">
    <name type="scientific">Siphoviridae sp. ctEgn5</name>
    <dbReference type="NCBI Taxonomy" id="2825398"/>
    <lineage>
        <taxon>Viruses</taxon>
        <taxon>Duplodnaviria</taxon>
        <taxon>Heunggongvirae</taxon>
        <taxon>Uroviricota</taxon>
        <taxon>Caudoviricetes</taxon>
    </lineage>
</organism>
<sequence length="71" mass="8530">MALSLEDRKFIKLGLPHGAQTEIANQLHVTRMAINQYLNGKIYSKRIEEAVIEKYELEKRRREELRKRIYE</sequence>
<accession>A0A8S5PIK8</accession>
<name>A0A8S5PIK8_9CAUD</name>
<reference evidence="1" key="1">
    <citation type="journal article" date="2021" name="Proc. Natl. Acad. Sci. U.S.A.">
        <title>A Catalog of Tens of Thousands of Viruses from Human Metagenomes Reveals Hidden Associations with Chronic Diseases.</title>
        <authorList>
            <person name="Tisza M.J."/>
            <person name="Buck C.B."/>
        </authorList>
    </citation>
    <scope>NUCLEOTIDE SEQUENCE</scope>
    <source>
        <strain evidence="1">CtEgn5</strain>
    </source>
</reference>